<dbReference type="EMBL" id="MCBA01000200">
    <property type="protein sequence ID" value="RGP82465.1"/>
    <property type="molecule type" value="Genomic_DNA"/>
</dbReference>
<organism evidence="1 2">
    <name type="scientific">Vibrio cholerae</name>
    <dbReference type="NCBI Taxonomy" id="666"/>
    <lineage>
        <taxon>Bacteria</taxon>
        <taxon>Pseudomonadati</taxon>
        <taxon>Pseudomonadota</taxon>
        <taxon>Gammaproteobacteria</taxon>
        <taxon>Vibrionales</taxon>
        <taxon>Vibrionaceae</taxon>
        <taxon>Vibrio</taxon>
    </lineage>
</organism>
<gene>
    <name evidence="1" type="ORF">BC353_17945</name>
</gene>
<dbReference type="AlphaFoldDB" id="A0A395TX07"/>
<proteinExistence type="predicted"/>
<comment type="caution">
    <text evidence="1">The sequence shown here is derived from an EMBL/GenBank/DDBJ whole genome shotgun (WGS) entry which is preliminary data.</text>
</comment>
<reference evidence="1 2" key="1">
    <citation type="journal article" date="2017" name="Emerg. Infect. Dis.">
        <title>Carbapenemase VCC-1-Producing Vibrio cholerae in Coastal Waters of Germany.</title>
        <authorList>
            <person name="Hammerl J.A."/>
            <person name="Jackel C."/>
            <person name="Bortolaia V."/>
            <person name="Schwartz K."/>
            <person name="Bier N."/>
            <person name="Hendriksen R.S."/>
            <person name="Guerra B."/>
            <person name="Strauch E."/>
        </authorList>
    </citation>
    <scope>NUCLEOTIDE SEQUENCE [LARGE SCALE GENOMIC DNA]</scope>
    <source>
        <strain evidence="1 2">VN-2825</strain>
    </source>
</reference>
<name>A0A395TX07_VIBCL</name>
<sequence>MYKVEKCGDEFWCILDVQTTMPPLLSFRWLESQLKENALGTQKSYMDSLKLFYDFWLQKHGVSLYPPHEPTGRYC</sequence>
<accession>A0A395TX07</accession>
<protein>
    <submittedName>
        <fullName evidence="1">Uncharacterized protein</fullName>
    </submittedName>
</protein>
<evidence type="ECO:0000313" key="2">
    <source>
        <dbReference type="Proteomes" id="UP000266701"/>
    </source>
</evidence>
<evidence type="ECO:0000313" key="1">
    <source>
        <dbReference type="EMBL" id="RGP82465.1"/>
    </source>
</evidence>
<dbReference type="Proteomes" id="UP000266701">
    <property type="component" value="Unassembled WGS sequence"/>
</dbReference>